<dbReference type="GO" id="GO:0004658">
    <property type="term" value="F:propionyl-CoA carboxylase activity"/>
    <property type="evidence" value="ECO:0007669"/>
    <property type="project" value="UniProtKB-ARBA"/>
</dbReference>
<dbReference type="SUPFAM" id="SSF52096">
    <property type="entry name" value="ClpP/crotonase"/>
    <property type="match status" value="2"/>
</dbReference>
<dbReference type="GO" id="GO:0015977">
    <property type="term" value="P:carbon fixation"/>
    <property type="evidence" value="ECO:0007669"/>
    <property type="project" value="UniProtKB-ARBA"/>
</dbReference>
<dbReference type="InterPro" id="IPR051047">
    <property type="entry name" value="AccD/PCCB"/>
</dbReference>
<dbReference type="AlphaFoldDB" id="A0A0B6WVH6"/>
<accession>A0A0B6WVH6</accession>
<evidence type="ECO:0000313" key="5">
    <source>
        <dbReference type="EMBL" id="CDM64782.1"/>
    </source>
</evidence>
<comment type="similarity">
    <text evidence="1">Belongs to the AccD/PCCB family.</text>
</comment>
<dbReference type="PANTHER" id="PTHR43842">
    <property type="entry name" value="PROPIONYL-COA CARBOXYLASE BETA CHAIN"/>
    <property type="match status" value="1"/>
</dbReference>
<dbReference type="STRING" id="454194.PYK22_00777"/>
<dbReference type="RefSeq" id="WP_041974664.1">
    <property type="nucleotide sequence ID" value="NZ_CBXV010000003.1"/>
</dbReference>
<evidence type="ECO:0000256" key="1">
    <source>
        <dbReference type="ARBA" id="ARBA00006102"/>
    </source>
</evidence>
<dbReference type="PROSITE" id="PS50989">
    <property type="entry name" value="COA_CT_CTER"/>
    <property type="match status" value="1"/>
</dbReference>
<dbReference type="OrthoDB" id="9803706at2"/>
<dbReference type="PANTHER" id="PTHR43842:SF2">
    <property type="entry name" value="PROPIONYL-COA CARBOXYLASE BETA CHAIN, MITOCHONDRIAL"/>
    <property type="match status" value="1"/>
</dbReference>
<feature type="domain" description="CoA carboxyltransferase N-terminal" evidence="3">
    <location>
        <begin position="17"/>
        <end position="273"/>
    </location>
</feature>
<dbReference type="GO" id="GO:0003989">
    <property type="term" value="F:acetyl-CoA carboxylase activity"/>
    <property type="evidence" value="ECO:0007669"/>
    <property type="project" value="UniProtKB-ARBA"/>
</dbReference>
<proteinExistence type="inferred from homology"/>
<name>A0A0B6WVH6_9BACT</name>
<evidence type="ECO:0000256" key="2">
    <source>
        <dbReference type="ARBA" id="ARBA00074538"/>
    </source>
</evidence>
<evidence type="ECO:0000259" key="4">
    <source>
        <dbReference type="PROSITE" id="PS50989"/>
    </source>
</evidence>
<dbReference type="InterPro" id="IPR011763">
    <property type="entry name" value="COA_CT_C"/>
</dbReference>
<dbReference type="InterPro" id="IPR029045">
    <property type="entry name" value="ClpP/crotonase-like_dom_sf"/>
</dbReference>
<dbReference type="FunFam" id="3.90.226.10:FF:000017">
    <property type="entry name" value="Propionyl-CoA carboxylase subunit beta 5"/>
    <property type="match status" value="1"/>
</dbReference>
<organism evidence="5 6">
    <name type="scientific">Pyrinomonas methylaliphatogenes</name>
    <dbReference type="NCBI Taxonomy" id="454194"/>
    <lineage>
        <taxon>Bacteria</taxon>
        <taxon>Pseudomonadati</taxon>
        <taxon>Acidobacteriota</taxon>
        <taxon>Blastocatellia</taxon>
        <taxon>Blastocatellales</taxon>
        <taxon>Pyrinomonadaceae</taxon>
        <taxon>Pyrinomonas</taxon>
    </lineage>
</organism>
<reference evidence="5 6" key="1">
    <citation type="submission" date="2013-12" db="EMBL/GenBank/DDBJ databases">
        <authorList>
            <person name="Stott M."/>
        </authorList>
    </citation>
    <scope>NUCLEOTIDE SEQUENCE [LARGE SCALE GENOMIC DNA]</scope>
    <source>
        <strain evidence="5 6">K22</strain>
    </source>
</reference>
<dbReference type="PROSITE" id="PS50980">
    <property type="entry name" value="COA_CT_NTER"/>
    <property type="match status" value="1"/>
</dbReference>
<sequence length="530" mass="58556">MSTPTTKEDLAASSDQRLNKLDELRERARRAEQGGGPERIARQHQAGKWTARERINFLLDEGTFEEFDKLVVHRSRDFGLDQQLYPGDGVVTGHGLIDGRRVFVFAQDFTVFGGSLSETHAEKICKIMDLAMKVGAPIIGLNDSGGARIQEGVWSLAGYADIFLRNTLASGVVPQISVIMGPCAGGAVYSPAITDFNIMVRHTSYMFITGPDVIRAVTHEEVTKEELGGADAHNRISGVAHFAADSDEHALQLVRELLSFIPSNNMEDPPRTACHDPADRCEERLNTIVPEASNQPYDMRDIIHAVVDDGYFFEIQEQFAPNIVIGFARLDGRAVGIVANQPAYLAGVLDIDASVKAARFVRFCDCFNIPLVTFEDVPGFLPGVRQEHGGIIRHGAKLLYAFAEATVPKLTVITRKAYGGAYCVMGSKHIRTDVNFAWPTAEIAVMGAEGAVDLLYRREIAEAENKEEVRRARIREFEAKFANPYRAAERGFIDEIIEPAQTRPKLIRALAMLENKRDSNPPKKHGNIPL</sequence>
<dbReference type="GO" id="GO:0009317">
    <property type="term" value="C:acetyl-CoA carboxylase complex"/>
    <property type="evidence" value="ECO:0007669"/>
    <property type="project" value="UniProtKB-ARBA"/>
</dbReference>
<evidence type="ECO:0000259" key="3">
    <source>
        <dbReference type="PROSITE" id="PS50980"/>
    </source>
</evidence>
<dbReference type="FunFam" id="3.90.226.10:FF:000016">
    <property type="entry name" value="Propionyl-CoA carboxylase, beta subunit"/>
    <property type="match status" value="1"/>
</dbReference>
<dbReference type="InterPro" id="IPR011762">
    <property type="entry name" value="COA_CT_N"/>
</dbReference>
<keyword evidence="5" id="KW-0436">Ligase</keyword>
<keyword evidence="5" id="KW-0808">Transferase</keyword>
<dbReference type="Gene3D" id="3.90.226.10">
    <property type="entry name" value="2-enoyl-CoA Hydratase, Chain A, domain 1"/>
    <property type="match status" value="2"/>
</dbReference>
<evidence type="ECO:0000313" key="6">
    <source>
        <dbReference type="Proteomes" id="UP000031518"/>
    </source>
</evidence>
<dbReference type="Proteomes" id="UP000031518">
    <property type="component" value="Unassembled WGS sequence"/>
</dbReference>
<protein>
    <recommendedName>
        <fullName evidence="2">Propionyl-CoA carboxylase beta chain</fullName>
    </recommendedName>
</protein>
<dbReference type="InterPro" id="IPR034733">
    <property type="entry name" value="AcCoA_carboxyl_beta"/>
</dbReference>
<dbReference type="EMBL" id="CBXV010000003">
    <property type="protein sequence ID" value="CDM64782.1"/>
    <property type="molecule type" value="Genomic_DNA"/>
</dbReference>
<dbReference type="Pfam" id="PF01039">
    <property type="entry name" value="Carboxyl_trans"/>
    <property type="match status" value="1"/>
</dbReference>
<reference evidence="5 6" key="2">
    <citation type="submission" date="2015-01" db="EMBL/GenBank/DDBJ databases">
        <title>Complete genome sequence of Pyrinomonas methylaliphatogenes type strain K22T.</title>
        <authorList>
            <person name="Lee K.C.Y."/>
            <person name="Power J.F."/>
            <person name="Dunfield P.F."/>
            <person name="Morgan X.C."/>
            <person name="Huttenhower C."/>
            <person name="Stott M.B."/>
        </authorList>
    </citation>
    <scope>NUCLEOTIDE SEQUENCE [LARGE SCALE GENOMIC DNA]</scope>
    <source>
        <strain evidence="5 6">K22</strain>
    </source>
</reference>
<keyword evidence="6" id="KW-1185">Reference proteome</keyword>
<feature type="domain" description="CoA carboxyltransferase C-terminal" evidence="4">
    <location>
        <begin position="277"/>
        <end position="512"/>
    </location>
</feature>
<gene>
    <name evidence="5" type="ORF">PYK22_00777</name>
</gene>
<dbReference type="GO" id="GO:0016740">
    <property type="term" value="F:transferase activity"/>
    <property type="evidence" value="ECO:0007669"/>
    <property type="project" value="UniProtKB-KW"/>
</dbReference>